<dbReference type="InterPro" id="IPR036640">
    <property type="entry name" value="ABC1_TM_sf"/>
</dbReference>
<evidence type="ECO:0000256" key="4">
    <source>
        <dbReference type="ARBA" id="ARBA00022692"/>
    </source>
</evidence>
<comment type="subcellular location">
    <subcellularLocation>
        <location evidence="1">Membrane</location>
        <topology evidence="1">Multi-pass membrane protein</topology>
    </subcellularLocation>
</comment>
<keyword evidence="8 9" id="KW-0472">Membrane</keyword>
<dbReference type="Gene3D" id="1.20.1560.10">
    <property type="entry name" value="ABC transporter type 1, transmembrane domain"/>
    <property type="match status" value="1"/>
</dbReference>
<dbReference type="STRING" id="1229664.N4TXE1"/>
<dbReference type="InterPro" id="IPR050173">
    <property type="entry name" value="ABC_transporter_C-like"/>
</dbReference>
<keyword evidence="7 9" id="KW-1133">Transmembrane helix</keyword>
<keyword evidence="3" id="KW-0813">Transport</keyword>
<evidence type="ECO:0000256" key="7">
    <source>
        <dbReference type="ARBA" id="ARBA00022989"/>
    </source>
</evidence>
<keyword evidence="5" id="KW-0547">Nucleotide-binding</keyword>
<protein>
    <submittedName>
        <fullName evidence="11">ABC transporter C family member 3</fullName>
    </submittedName>
</protein>
<evidence type="ECO:0000256" key="9">
    <source>
        <dbReference type="SAM" id="Phobius"/>
    </source>
</evidence>
<evidence type="ECO:0000256" key="6">
    <source>
        <dbReference type="ARBA" id="ARBA00022840"/>
    </source>
</evidence>
<reference evidence="12" key="1">
    <citation type="submission" date="2012-09" db="EMBL/GenBank/DDBJ databases">
        <title>Genome sequencing and comparative transcriptomics of race 1 and race 4 of banana pathogen: Fusarium oxysporum f. sp. cubense.</title>
        <authorList>
            <person name="Fang X."/>
            <person name="Huang J."/>
        </authorList>
    </citation>
    <scope>NUCLEOTIDE SEQUENCE [LARGE SCALE GENOMIC DNA]</scope>
    <source>
        <strain evidence="12">race 1</strain>
    </source>
</reference>
<dbReference type="GO" id="GO:0140359">
    <property type="term" value="F:ABC-type transporter activity"/>
    <property type="evidence" value="ECO:0007669"/>
    <property type="project" value="InterPro"/>
</dbReference>
<keyword evidence="6" id="KW-0067">ATP-binding</keyword>
<comment type="similarity">
    <text evidence="2">Belongs to the ABC transporter superfamily. ABCC family. Conjugate transporter (TC 3.A.1.208) subfamily.</text>
</comment>
<dbReference type="SUPFAM" id="SSF90123">
    <property type="entry name" value="ABC transporter transmembrane region"/>
    <property type="match status" value="1"/>
</dbReference>
<dbReference type="OrthoDB" id="4983423at2759"/>
<name>N4TXE1_FUSC1</name>
<dbReference type="GO" id="GO:0005524">
    <property type="term" value="F:ATP binding"/>
    <property type="evidence" value="ECO:0007669"/>
    <property type="project" value="UniProtKB-KW"/>
</dbReference>
<evidence type="ECO:0000256" key="1">
    <source>
        <dbReference type="ARBA" id="ARBA00004141"/>
    </source>
</evidence>
<dbReference type="PROSITE" id="PS50929">
    <property type="entry name" value="ABC_TM1F"/>
    <property type="match status" value="1"/>
</dbReference>
<dbReference type="EMBL" id="KB730323">
    <property type="protein sequence ID" value="ENH67539.1"/>
    <property type="molecule type" value="Genomic_DNA"/>
</dbReference>
<evidence type="ECO:0000256" key="5">
    <source>
        <dbReference type="ARBA" id="ARBA00022741"/>
    </source>
</evidence>
<evidence type="ECO:0000313" key="11">
    <source>
        <dbReference type="EMBL" id="ENH67539.1"/>
    </source>
</evidence>
<sequence length="231" mass="26913">MRSLWLRPFGQHHIPDIPVKREVTAEQDAGFLSKLWFAWISPLMTIGYRRHLERNDIWTVSDARLMDTLQPSLHAAFRTRVLARDQLPLLWALYEVFKFDFWLGTVSQFVVSTPQVMTPFTLRFLIEWVQHVYLVCIKSSQVMSKNALWQALRAPMSFFDTTSLGRIIYRFTIDIDALDNNLVVAVQQLLINVAALLGSYTLIVAYFYYLIYVSRLPCQIIKLTDSSFGQR</sequence>
<dbReference type="HOGENOM" id="CLU_1199855_0_0_1"/>
<evidence type="ECO:0000259" key="10">
    <source>
        <dbReference type="PROSITE" id="PS50929"/>
    </source>
</evidence>
<accession>N4TXE1</accession>
<organism evidence="11 12">
    <name type="scientific">Fusarium oxysporum f. sp. cubense (strain race 1)</name>
    <name type="common">Panama disease fungus</name>
    <dbReference type="NCBI Taxonomy" id="1229664"/>
    <lineage>
        <taxon>Eukaryota</taxon>
        <taxon>Fungi</taxon>
        <taxon>Dikarya</taxon>
        <taxon>Ascomycota</taxon>
        <taxon>Pezizomycotina</taxon>
        <taxon>Sordariomycetes</taxon>
        <taxon>Hypocreomycetidae</taxon>
        <taxon>Hypocreales</taxon>
        <taxon>Nectriaceae</taxon>
        <taxon>Fusarium</taxon>
        <taxon>Fusarium oxysporum species complex</taxon>
    </lineage>
</organism>
<keyword evidence="4 9" id="KW-0812">Transmembrane</keyword>
<dbReference type="Proteomes" id="UP000016928">
    <property type="component" value="Unassembled WGS sequence"/>
</dbReference>
<feature type="domain" description="ABC transmembrane type-1" evidence="10">
    <location>
        <begin position="135"/>
        <end position="210"/>
    </location>
</feature>
<evidence type="ECO:0000256" key="3">
    <source>
        <dbReference type="ARBA" id="ARBA00022448"/>
    </source>
</evidence>
<proteinExistence type="inferred from homology"/>
<dbReference type="PANTHER" id="PTHR24223">
    <property type="entry name" value="ATP-BINDING CASSETTE SUB-FAMILY C"/>
    <property type="match status" value="1"/>
</dbReference>
<dbReference type="AlphaFoldDB" id="N4TXE1"/>
<dbReference type="InterPro" id="IPR011527">
    <property type="entry name" value="ABC1_TM_dom"/>
</dbReference>
<evidence type="ECO:0000256" key="8">
    <source>
        <dbReference type="ARBA" id="ARBA00023136"/>
    </source>
</evidence>
<dbReference type="VEuPathDB" id="FungiDB:FOC1_g10010822"/>
<gene>
    <name evidence="11" type="ORF">FOC1_g10010822</name>
</gene>
<dbReference type="Pfam" id="PF00664">
    <property type="entry name" value="ABC_membrane"/>
    <property type="match status" value="1"/>
</dbReference>
<evidence type="ECO:0000313" key="12">
    <source>
        <dbReference type="Proteomes" id="UP000016928"/>
    </source>
</evidence>
<evidence type="ECO:0000256" key="2">
    <source>
        <dbReference type="ARBA" id="ARBA00009726"/>
    </source>
</evidence>
<dbReference type="GO" id="GO:0016020">
    <property type="term" value="C:membrane"/>
    <property type="evidence" value="ECO:0007669"/>
    <property type="project" value="UniProtKB-SubCell"/>
</dbReference>
<feature type="transmembrane region" description="Helical" evidence="9">
    <location>
        <begin position="189"/>
        <end position="212"/>
    </location>
</feature>
<reference evidence="12" key="2">
    <citation type="journal article" date="2014" name="PLoS ONE">
        <title>Genome and Transcriptome Analysis of the Fungal Pathogen Fusarium oxysporum f. sp. cubense Causing Banana Vascular Wilt Disease.</title>
        <authorList>
            <person name="Guo L."/>
            <person name="Han L."/>
            <person name="Yang L."/>
            <person name="Zeng H."/>
            <person name="Fan D."/>
            <person name="Zhu Y."/>
            <person name="Feng Y."/>
            <person name="Wang G."/>
            <person name="Peng C."/>
            <person name="Jiang X."/>
            <person name="Zhou D."/>
            <person name="Ni P."/>
            <person name="Liang C."/>
            <person name="Liu L."/>
            <person name="Wang J."/>
            <person name="Mao C."/>
            <person name="Fang X."/>
            <person name="Peng M."/>
            <person name="Huang J."/>
        </authorList>
    </citation>
    <scope>NUCLEOTIDE SEQUENCE [LARGE SCALE GENOMIC DNA]</scope>
    <source>
        <strain evidence="12">race 1</strain>
    </source>
</reference>
<dbReference type="PANTHER" id="PTHR24223:SF456">
    <property type="entry name" value="MULTIDRUG RESISTANCE-ASSOCIATED PROTEIN LETHAL(2)03659"/>
    <property type="match status" value="1"/>
</dbReference>